<dbReference type="RefSeq" id="WP_158203329.1">
    <property type="nucleotide sequence ID" value="NZ_WSZK01000008.1"/>
</dbReference>
<sequence length="322" mass="34314">MRRRQVLALAAVGLAGCLSDPSPSPNGTDDGTTTPATTVTTETPESPDVGAYPGDCPRYGDSTLVCADAAPDDVPLRMTASRSSVELPGTVEFTLSNDTEVRFETNHYGALLHKRVDGEWFRIAPTIVEEPLMYIVPGDSHTWSVTLEHAPDEQARGGGDDERRVAGLGGGRYAFGNDGWFSTGNYEESVALATTFEVDAPPAALTTTGDVSEVSVEDDTVTARWSGGYDGEGSSEGTFVLRVVDGTAEHRLVTEQVLQPGGFGRSRPLRDALALLLDRNVQTARLSGSTGTTPAFGVREPTRFEYDGQSYEMSAEKAGEAR</sequence>
<dbReference type="AlphaFoldDB" id="A0A6B0GF72"/>
<dbReference type="Proteomes" id="UP000451471">
    <property type="component" value="Unassembled WGS sequence"/>
</dbReference>
<evidence type="ECO:0000256" key="1">
    <source>
        <dbReference type="SAM" id="MobiDB-lite"/>
    </source>
</evidence>
<evidence type="ECO:0000313" key="3">
    <source>
        <dbReference type="Proteomes" id="UP000451471"/>
    </source>
</evidence>
<feature type="compositionally biased region" description="Low complexity" evidence="1">
    <location>
        <begin position="25"/>
        <end position="49"/>
    </location>
</feature>
<organism evidence="2 3">
    <name type="scientific">Halomarina oriensis</name>
    <dbReference type="NCBI Taxonomy" id="671145"/>
    <lineage>
        <taxon>Archaea</taxon>
        <taxon>Methanobacteriati</taxon>
        <taxon>Methanobacteriota</taxon>
        <taxon>Stenosarchaea group</taxon>
        <taxon>Halobacteria</taxon>
        <taxon>Halobacteriales</taxon>
        <taxon>Natronomonadaceae</taxon>
        <taxon>Halomarina</taxon>
    </lineage>
</organism>
<comment type="caution">
    <text evidence="2">The sequence shown here is derived from an EMBL/GenBank/DDBJ whole genome shotgun (WGS) entry which is preliminary data.</text>
</comment>
<accession>A0A6B0GF72</accession>
<dbReference type="EMBL" id="WSZK01000008">
    <property type="protein sequence ID" value="MWG33606.1"/>
    <property type="molecule type" value="Genomic_DNA"/>
</dbReference>
<feature type="region of interest" description="Disordered" evidence="1">
    <location>
        <begin position="17"/>
        <end position="52"/>
    </location>
</feature>
<evidence type="ECO:0000313" key="2">
    <source>
        <dbReference type="EMBL" id="MWG33606.1"/>
    </source>
</evidence>
<protein>
    <submittedName>
        <fullName evidence="2">Uncharacterized protein</fullName>
    </submittedName>
</protein>
<gene>
    <name evidence="2" type="ORF">GQS65_03710</name>
</gene>
<dbReference type="PROSITE" id="PS51257">
    <property type="entry name" value="PROKAR_LIPOPROTEIN"/>
    <property type="match status" value="1"/>
</dbReference>
<proteinExistence type="predicted"/>
<reference evidence="2 3" key="1">
    <citation type="submission" date="2019-12" db="EMBL/GenBank/DDBJ databases">
        <title>Halocatena pleomorpha gen. nov. sp. nov., an extremely halophilic archaeon of family Halobacteriaceae isolated from saltpan soil.</title>
        <authorList>
            <person name="Pal Y."/>
            <person name="Verma A."/>
            <person name="Krishnamurthi S."/>
            <person name="Kumar P."/>
        </authorList>
    </citation>
    <scope>NUCLEOTIDE SEQUENCE [LARGE SCALE GENOMIC DNA]</scope>
    <source>
        <strain evidence="2 3">JCM 16495</strain>
    </source>
</reference>
<name>A0A6B0GF72_9EURY</name>
<dbReference type="OrthoDB" id="201863at2157"/>
<keyword evidence="3" id="KW-1185">Reference proteome</keyword>